<comment type="subcellular location">
    <subcellularLocation>
        <location evidence="2">Nucleus</location>
    </subcellularLocation>
</comment>
<evidence type="ECO:0000256" key="2">
    <source>
        <dbReference type="ARBA" id="ARBA00004123"/>
    </source>
</evidence>
<feature type="region of interest" description="Disordered" evidence="13">
    <location>
        <begin position="104"/>
        <end position="128"/>
    </location>
</feature>
<keyword evidence="11" id="KW-0413">Isomerase</keyword>
<feature type="compositionally biased region" description="Basic and acidic residues" evidence="13">
    <location>
        <begin position="104"/>
        <end position="117"/>
    </location>
</feature>
<dbReference type="PROSITE" id="PS51193">
    <property type="entry name" value="HELICASE_ATP_BIND_2"/>
    <property type="match status" value="1"/>
</dbReference>
<evidence type="ECO:0000256" key="7">
    <source>
        <dbReference type="ARBA" id="ARBA00022806"/>
    </source>
</evidence>
<organism evidence="15 16">
    <name type="scientific">Sphagnum jensenii</name>
    <dbReference type="NCBI Taxonomy" id="128206"/>
    <lineage>
        <taxon>Eukaryota</taxon>
        <taxon>Viridiplantae</taxon>
        <taxon>Streptophyta</taxon>
        <taxon>Embryophyta</taxon>
        <taxon>Bryophyta</taxon>
        <taxon>Sphagnophytina</taxon>
        <taxon>Sphagnopsida</taxon>
        <taxon>Sphagnales</taxon>
        <taxon>Sphagnaceae</taxon>
        <taxon>Sphagnum</taxon>
    </lineage>
</organism>
<reference evidence="15 16" key="1">
    <citation type="submission" date="2024-02" db="EMBL/GenBank/DDBJ databases">
        <authorList>
            <consortium name="ELIXIR-Norway"/>
            <consortium name="Elixir Norway"/>
        </authorList>
    </citation>
    <scope>NUCLEOTIDE SEQUENCE [LARGE SCALE GENOMIC DNA]</scope>
</reference>
<accession>A0ABP0VN70</accession>
<dbReference type="Pfam" id="PF06733">
    <property type="entry name" value="DEAD_2"/>
    <property type="match status" value="1"/>
</dbReference>
<dbReference type="SMART" id="SM00487">
    <property type="entry name" value="DEXDc"/>
    <property type="match status" value="1"/>
</dbReference>
<proteinExistence type="inferred from homology"/>
<comment type="similarity">
    <text evidence="3">Belongs to the DEAD box helicase family. DEAH subfamily. DDX11/CHL1 sub-subfamily.</text>
</comment>
<keyword evidence="8" id="KW-0067">ATP-binding</keyword>
<keyword evidence="7" id="KW-0347">Helicase</keyword>
<dbReference type="SMART" id="SM00488">
    <property type="entry name" value="DEXDc2"/>
    <property type="match status" value="1"/>
</dbReference>
<dbReference type="InterPro" id="IPR027417">
    <property type="entry name" value="P-loop_NTPase"/>
</dbReference>
<dbReference type="InterPro" id="IPR014013">
    <property type="entry name" value="Helic_SF1/SF2_ATP-bd_DinG/Rad3"/>
</dbReference>
<keyword evidence="4" id="KW-0479">Metal-binding</keyword>
<comment type="cofactor">
    <cofactor evidence="1">
        <name>[4Fe-4S] cluster</name>
        <dbReference type="ChEBI" id="CHEBI:49883"/>
    </cofactor>
</comment>
<evidence type="ECO:0000256" key="1">
    <source>
        <dbReference type="ARBA" id="ARBA00001966"/>
    </source>
</evidence>
<dbReference type="NCBIfam" id="TIGR00604">
    <property type="entry name" value="rad3"/>
    <property type="match status" value="1"/>
</dbReference>
<keyword evidence="5" id="KW-0547">Nucleotide-binding</keyword>
<keyword evidence="6" id="KW-0378">Hydrolase</keyword>
<dbReference type="InterPro" id="IPR006554">
    <property type="entry name" value="Helicase-like_DEXD_c2"/>
</dbReference>
<dbReference type="SMART" id="SM00491">
    <property type="entry name" value="HELICc2"/>
    <property type="match status" value="1"/>
</dbReference>
<dbReference type="InterPro" id="IPR010614">
    <property type="entry name" value="RAD3-like_helicase_DEAD"/>
</dbReference>
<name>A0ABP0VN70_9BRYO</name>
<evidence type="ECO:0000256" key="9">
    <source>
        <dbReference type="ARBA" id="ARBA00023004"/>
    </source>
</evidence>
<feature type="compositionally biased region" description="Acidic residues" evidence="13">
    <location>
        <begin position="203"/>
        <end position="214"/>
    </location>
</feature>
<evidence type="ECO:0000256" key="10">
    <source>
        <dbReference type="ARBA" id="ARBA00023014"/>
    </source>
</evidence>
<evidence type="ECO:0000256" key="11">
    <source>
        <dbReference type="ARBA" id="ARBA00023235"/>
    </source>
</evidence>
<dbReference type="InterPro" id="IPR045028">
    <property type="entry name" value="DinG/Rad3-like"/>
</dbReference>
<protein>
    <recommendedName>
        <fullName evidence="14">Helicase ATP-binding domain-containing protein</fullName>
    </recommendedName>
</protein>
<evidence type="ECO:0000259" key="14">
    <source>
        <dbReference type="PROSITE" id="PS51193"/>
    </source>
</evidence>
<keyword evidence="16" id="KW-1185">Reference proteome</keyword>
<evidence type="ECO:0000313" key="15">
    <source>
        <dbReference type="EMBL" id="CAK9255889.1"/>
    </source>
</evidence>
<evidence type="ECO:0000256" key="4">
    <source>
        <dbReference type="ARBA" id="ARBA00022723"/>
    </source>
</evidence>
<dbReference type="CDD" id="cd18788">
    <property type="entry name" value="SF2_C_XPD"/>
    <property type="match status" value="1"/>
</dbReference>
<dbReference type="Pfam" id="PF13307">
    <property type="entry name" value="Helicase_C_2"/>
    <property type="match status" value="1"/>
</dbReference>
<dbReference type="PANTHER" id="PTHR11472:SF41">
    <property type="entry name" value="ATP-DEPENDENT DNA HELICASE DDX11-RELATED"/>
    <property type="match status" value="1"/>
</dbReference>
<gene>
    <name evidence="15" type="ORF">CSSPJE1EN1_LOCUS1367</name>
</gene>
<dbReference type="Proteomes" id="UP001497444">
    <property type="component" value="Chromosome 1"/>
</dbReference>
<evidence type="ECO:0000256" key="12">
    <source>
        <dbReference type="ARBA" id="ARBA00023242"/>
    </source>
</evidence>
<feature type="domain" description="Helicase ATP-binding" evidence="14">
    <location>
        <begin position="12"/>
        <end position="447"/>
    </location>
</feature>
<dbReference type="EMBL" id="OZ020096">
    <property type="protein sequence ID" value="CAK9255889.1"/>
    <property type="molecule type" value="Genomic_DNA"/>
</dbReference>
<evidence type="ECO:0000313" key="16">
    <source>
        <dbReference type="Proteomes" id="UP001497444"/>
    </source>
</evidence>
<dbReference type="PANTHER" id="PTHR11472">
    <property type="entry name" value="DNA REPAIR DEAD HELICASE RAD3/XP-D SUBFAMILY MEMBER"/>
    <property type="match status" value="1"/>
</dbReference>
<dbReference type="InterPro" id="IPR013020">
    <property type="entry name" value="Rad3/Chl1-like"/>
</dbReference>
<evidence type="ECO:0000256" key="8">
    <source>
        <dbReference type="ARBA" id="ARBA00022840"/>
    </source>
</evidence>
<dbReference type="InterPro" id="IPR014001">
    <property type="entry name" value="Helicase_ATP-bd"/>
</dbReference>
<dbReference type="Gene3D" id="3.40.50.300">
    <property type="entry name" value="P-loop containing nucleotide triphosphate hydrolases"/>
    <property type="match status" value="3"/>
</dbReference>
<keyword evidence="12" id="KW-0539">Nucleus</keyword>
<evidence type="ECO:0000256" key="5">
    <source>
        <dbReference type="ARBA" id="ARBA00022741"/>
    </source>
</evidence>
<keyword evidence="10" id="KW-0411">Iron-sulfur</keyword>
<keyword evidence="9" id="KW-0408">Iron</keyword>
<dbReference type="SUPFAM" id="SSF52540">
    <property type="entry name" value="P-loop containing nucleoside triphosphate hydrolases"/>
    <property type="match status" value="1"/>
</dbReference>
<sequence>MEDEKEKEEAAQLEFSAFPFKPYGIQTRFMTAVYRALQQGGVAIVESPTGTGKTLSLICSALKWLEDEHALRLVGRPKAELQSSSLSNGVDEDPDWMRDFEVNKEEQRRREKEERKQQLKKLQKSNLSMSRVSTARSFFGDAEEDDAYFNRKRQNGQVKKKSVRISSANEDDEFLIEDYCSDDNAPRDGALKRKTNKDVSSSSDEDVEEDDDEEEVEPLKVFFCSRTHSQLSQFVGELQRTAFNSSLQSVTIGSRKTLCINPEVMKLGSSARINECCLELHKSKSNEQTGTKFVKEAGKQRKMSKSAGCPMLQKKKLQRQFKDELAKSGALDIEDLLKLGHRLGTCPYYGARQAVPAADLVVLPYQSLLHSATRESLGVKLKDCVIIIDEAHNLVDTVTSIHSCQVTASQLQQVSSQLSEYLEKFKARLAEGNCHYIQTLLQLIKAFLDRLSAPKATSSAPSHRGISNGADIGAKKADIMNINDFSFSLGIESINLFKLRRYIKESNIVHKVSSYGEKIALEQIIPLQQRNGLAIGSMLQSSSSMTGFHALADVILALTNADADGRILVVPNSGKNCEPTDGYIKFVMLNAAKHFIEVVKEARAVVLAGGTLQPISQLYDCLFPHLPPEKVHTFSCGHIVPPDSILPIALARGPGGHTFNFTYQSRGTPIMVDELGRLISNISSVVPEGIVVFFPSFEYENQVYTAWESKGILAAIEAKKHVLREPRNTSAVEATLQEYKESITQASDKADKTMKGNQRGAILLCVVGGKMSEGINFSDGMGRCVVMVGLPYPSPSDPELMERMRYLDSLPTNQIISGSDKLVGGVSGIPSLQPCRQRGREYYENLCMKAVNQSIGRAIRHIGDYAAILLVDARYTSGFGPQGPNASLSGPASKLPGWIKERLVNVTGSFGEVHRLLHQFFKLNQQRCKLVP</sequence>
<feature type="region of interest" description="Disordered" evidence="13">
    <location>
        <begin position="185"/>
        <end position="214"/>
    </location>
</feature>
<evidence type="ECO:0000256" key="3">
    <source>
        <dbReference type="ARBA" id="ARBA00008435"/>
    </source>
</evidence>
<dbReference type="InterPro" id="IPR006555">
    <property type="entry name" value="ATP-dep_Helicase_C"/>
</dbReference>
<evidence type="ECO:0000256" key="13">
    <source>
        <dbReference type="SAM" id="MobiDB-lite"/>
    </source>
</evidence>
<evidence type="ECO:0000256" key="6">
    <source>
        <dbReference type="ARBA" id="ARBA00022801"/>
    </source>
</evidence>